<dbReference type="Gene3D" id="3.40.190.10">
    <property type="entry name" value="Periplasmic binding protein-like II"/>
    <property type="match status" value="1"/>
</dbReference>
<organism evidence="5 6">
    <name type="scientific">Parasphaerochaeta coccoides (strain ATCC BAA-1237 / DSM 17374 / SPN1)</name>
    <name type="common">Sphaerochaeta coccoides</name>
    <dbReference type="NCBI Taxonomy" id="760011"/>
    <lineage>
        <taxon>Bacteria</taxon>
        <taxon>Pseudomonadati</taxon>
        <taxon>Spirochaetota</taxon>
        <taxon>Spirochaetia</taxon>
        <taxon>Spirochaetales</taxon>
        <taxon>Sphaerochaetaceae</taxon>
        <taxon>Parasphaerochaeta</taxon>
    </lineage>
</organism>
<evidence type="ECO:0000313" key="6">
    <source>
        <dbReference type="Proteomes" id="UP000007939"/>
    </source>
</evidence>
<dbReference type="GO" id="GO:0015768">
    <property type="term" value="P:maltose transport"/>
    <property type="evidence" value="ECO:0007669"/>
    <property type="project" value="TreeGrafter"/>
</dbReference>
<evidence type="ECO:0000313" key="5">
    <source>
        <dbReference type="EMBL" id="AEC02690.1"/>
    </source>
</evidence>
<gene>
    <name evidence="5" type="ordered locus">Spico_1487</name>
</gene>
<feature type="chain" id="PRO_5003310246" evidence="4">
    <location>
        <begin position="24"/>
        <end position="432"/>
    </location>
</feature>
<dbReference type="PANTHER" id="PTHR30061">
    <property type="entry name" value="MALTOSE-BINDING PERIPLASMIC PROTEIN"/>
    <property type="match status" value="1"/>
</dbReference>
<dbReference type="EMBL" id="CP002659">
    <property type="protein sequence ID" value="AEC02690.1"/>
    <property type="molecule type" value="Genomic_DNA"/>
</dbReference>
<dbReference type="eggNOG" id="COG1653">
    <property type="taxonomic scope" value="Bacteria"/>
</dbReference>
<dbReference type="GO" id="GO:0055052">
    <property type="term" value="C:ATP-binding cassette (ABC) transporter complex, substrate-binding subunit-containing"/>
    <property type="evidence" value="ECO:0007669"/>
    <property type="project" value="TreeGrafter"/>
</dbReference>
<comment type="similarity">
    <text evidence="1">Belongs to the bacterial solute-binding protein 1 family.</text>
</comment>
<reference evidence="6" key="1">
    <citation type="submission" date="2011-04" db="EMBL/GenBank/DDBJ databases">
        <title>The complete genome of Spirochaeta coccoides DSM 17374.</title>
        <authorList>
            <person name="Lucas S."/>
            <person name="Copeland A."/>
            <person name="Lapidus A."/>
            <person name="Bruce D."/>
            <person name="Goodwin L."/>
            <person name="Pitluck S."/>
            <person name="Peters L."/>
            <person name="Kyrpides N."/>
            <person name="Mavromatis K."/>
            <person name="Pagani I."/>
            <person name="Ivanova N."/>
            <person name="Ovchinnikova G."/>
            <person name="Lu M."/>
            <person name="Detter J.C."/>
            <person name="Tapia R."/>
            <person name="Han C."/>
            <person name="Land M."/>
            <person name="Hauser L."/>
            <person name="Markowitz V."/>
            <person name="Cheng J.-F."/>
            <person name="Hugenholtz P."/>
            <person name="Woyke T."/>
            <person name="Wu D."/>
            <person name="Spring S."/>
            <person name="Schroeder M."/>
            <person name="Brambilla E."/>
            <person name="Klenk H.-P."/>
            <person name="Eisen J.A."/>
        </authorList>
    </citation>
    <scope>NUCLEOTIDE SEQUENCE [LARGE SCALE GENOMIC DNA]</scope>
    <source>
        <strain evidence="6">ATCC BAA-1237 / DSM 17374 / SPN1</strain>
    </source>
</reference>
<reference evidence="5 6" key="2">
    <citation type="journal article" date="2012" name="Stand. Genomic Sci.">
        <title>Complete genome sequence of the termite hindgut bacterium Spirochaeta coccoides type strain (SPN1(T)), reclassification in the genus Sphaerochaeta as Sphaerochaeta coccoides comb. nov. and emendations of the family Spirochaetaceae and the genus Sphaerochaeta.</title>
        <authorList>
            <person name="Abt B."/>
            <person name="Han C."/>
            <person name="Scheuner C."/>
            <person name="Lu M."/>
            <person name="Lapidus A."/>
            <person name="Nolan M."/>
            <person name="Lucas S."/>
            <person name="Hammon N."/>
            <person name="Deshpande S."/>
            <person name="Cheng J.F."/>
            <person name="Tapia R."/>
            <person name="Goodwin L.A."/>
            <person name="Pitluck S."/>
            <person name="Liolios K."/>
            <person name="Pagani I."/>
            <person name="Ivanova N."/>
            <person name="Mavromatis K."/>
            <person name="Mikhailova N."/>
            <person name="Huntemann M."/>
            <person name="Pati A."/>
            <person name="Chen A."/>
            <person name="Palaniappan K."/>
            <person name="Land M."/>
            <person name="Hauser L."/>
            <person name="Brambilla E.M."/>
            <person name="Rohde M."/>
            <person name="Spring S."/>
            <person name="Gronow S."/>
            <person name="Goker M."/>
            <person name="Woyke T."/>
            <person name="Bristow J."/>
            <person name="Eisen J.A."/>
            <person name="Markowitz V."/>
            <person name="Hugenholtz P."/>
            <person name="Kyrpides N.C."/>
            <person name="Klenk H.P."/>
            <person name="Detter J.C."/>
        </authorList>
    </citation>
    <scope>NUCLEOTIDE SEQUENCE [LARGE SCALE GENOMIC DNA]</scope>
    <source>
        <strain evidence="6">ATCC BAA-1237 / DSM 17374 / SPN1</strain>
    </source>
</reference>
<evidence type="ECO:0000256" key="4">
    <source>
        <dbReference type="SAM" id="SignalP"/>
    </source>
</evidence>
<accession>F4GIS2</accession>
<dbReference type="Pfam" id="PF13416">
    <property type="entry name" value="SBP_bac_8"/>
    <property type="match status" value="1"/>
</dbReference>
<sequence length="432" mass="48678">MKNFKRIVGFFLVLMFICPFIFAKGQTETVASGSDQDVTEIIYWQYFYETKKILMDELIKEFEAENPGIKVSQQTFPYENYNTKVASSVPTGTGPNVINLFYGWLPMYMDAGYLQPLPDSVFSPEKVEAEFFPLVSAAKFEGKYYAIPTAVRSLALFWNKDLFREAGLDPEKPPKTMEEAIEMALKLTKKDKNGNYIQEGWGLQLNGQIYHWIRETLVRQFGGTPYSADGRTVTYNNQAGYDAFTYATNLQLKSQVGMPMFMTDDVTAFKAGALAMNIDGSFRLGTLDAVKELDYGVTDIPTLNGISSNFASFWANGITSTTTGKKLEASVKFLEFLTREDVMARWLKDIGELPAKKELASRREFAEDPQYGPFIRGLADAHATMFVDEAGQRQVWLDAWDQVVLNGMSIKNAVDGAAKAEQAMLDKYYKNK</sequence>
<dbReference type="GO" id="GO:1901982">
    <property type="term" value="F:maltose binding"/>
    <property type="evidence" value="ECO:0007669"/>
    <property type="project" value="TreeGrafter"/>
</dbReference>
<evidence type="ECO:0000256" key="1">
    <source>
        <dbReference type="ARBA" id="ARBA00008520"/>
    </source>
</evidence>
<dbReference type="GO" id="GO:0042956">
    <property type="term" value="P:maltodextrin transmembrane transport"/>
    <property type="evidence" value="ECO:0007669"/>
    <property type="project" value="TreeGrafter"/>
</dbReference>
<evidence type="ECO:0000256" key="2">
    <source>
        <dbReference type="ARBA" id="ARBA00022448"/>
    </source>
</evidence>
<dbReference type="KEGG" id="scc:Spico_1487"/>
<evidence type="ECO:0000256" key="3">
    <source>
        <dbReference type="ARBA" id="ARBA00022729"/>
    </source>
</evidence>
<dbReference type="HOGENOM" id="CLU_031285_10_0_12"/>
<feature type="signal peptide" evidence="4">
    <location>
        <begin position="1"/>
        <end position="23"/>
    </location>
</feature>
<name>F4GIS2_PARC1</name>
<dbReference type="SUPFAM" id="SSF53850">
    <property type="entry name" value="Periplasmic binding protein-like II"/>
    <property type="match status" value="1"/>
</dbReference>
<dbReference type="Proteomes" id="UP000007939">
    <property type="component" value="Chromosome"/>
</dbReference>
<dbReference type="AlphaFoldDB" id="F4GIS2"/>
<dbReference type="PANTHER" id="PTHR30061:SF50">
    <property type="entry name" value="MALTOSE_MALTODEXTRIN-BINDING PERIPLASMIC PROTEIN"/>
    <property type="match status" value="1"/>
</dbReference>
<dbReference type="CDD" id="cd14749">
    <property type="entry name" value="PBP2_XBP1_like"/>
    <property type="match status" value="1"/>
</dbReference>
<dbReference type="InterPro" id="IPR006059">
    <property type="entry name" value="SBP"/>
</dbReference>
<keyword evidence="6" id="KW-1185">Reference proteome</keyword>
<keyword evidence="3 4" id="KW-0732">Signal</keyword>
<proteinExistence type="inferred from homology"/>
<protein>
    <submittedName>
        <fullName evidence="5">Carbohydrate ABC transporter substrate-binding protein, CUT1 family</fullName>
    </submittedName>
</protein>
<dbReference type="STRING" id="760011.Spico_1487"/>
<keyword evidence="2" id="KW-0813">Transport</keyword>